<dbReference type="EMBL" id="CAJOBA010083608">
    <property type="protein sequence ID" value="CAF4453091.1"/>
    <property type="molecule type" value="Genomic_DNA"/>
</dbReference>
<accession>A0A8S2WNP3</accession>
<dbReference type="InterPro" id="IPR004813">
    <property type="entry name" value="OPT"/>
</dbReference>
<dbReference type="EMBL" id="CAJNOK010058166">
    <property type="protein sequence ID" value="CAF1628459.1"/>
    <property type="molecule type" value="Genomic_DNA"/>
</dbReference>
<keyword evidence="4" id="KW-0571">Peptide transport</keyword>
<evidence type="ECO:0000313" key="11">
    <source>
        <dbReference type="Proteomes" id="UP000682733"/>
    </source>
</evidence>
<feature type="transmembrane region" description="Helical" evidence="8">
    <location>
        <begin position="71"/>
        <end position="91"/>
    </location>
</feature>
<evidence type="ECO:0000256" key="6">
    <source>
        <dbReference type="ARBA" id="ARBA00022989"/>
    </source>
</evidence>
<keyword evidence="2" id="KW-0813">Transport</keyword>
<dbReference type="Pfam" id="PF03169">
    <property type="entry name" value="OPT"/>
    <property type="match status" value="1"/>
</dbReference>
<evidence type="ECO:0000256" key="5">
    <source>
        <dbReference type="ARBA" id="ARBA00022927"/>
    </source>
</evidence>
<name>A0A8S2WNP3_9BILA</name>
<evidence type="ECO:0000256" key="8">
    <source>
        <dbReference type="SAM" id="Phobius"/>
    </source>
</evidence>
<dbReference type="Proteomes" id="UP000682733">
    <property type="component" value="Unassembled WGS sequence"/>
</dbReference>
<comment type="subcellular location">
    <subcellularLocation>
        <location evidence="1">Membrane</location>
        <topology evidence="1">Multi-pass membrane protein</topology>
    </subcellularLocation>
</comment>
<dbReference type="AlphaFoldDB" id="A0A8S2WNP3"/>
<evidence type="ECO:0000256" key="7">
    <source>
        <dbReference type="ARBA" id="ARBA00023136"/>
    </source>
</evidence>
<comment type="caution">
    <text evidence="10">The sequence shown here is derived from an EMBL/GenBank/DDBJ whole genome shotgun (WGS) entry which is preliminary data.</text>
</comment>
<sequence>MSSSKKRDVEMELFVIQNQNKSSESPVSKDYNVFKSFRPVVEYINAEQHSYEEIAGIVSNKDDLNMLCLTLRSWTIGILFAILISTVNQYFEYRTKTYSFSASLVLLLAYPI</sequence>
<keyword evidence="7 8" id="KW-0472">Membrane</keyword>
<proteinExistence type="predicted"/>
<evidence type="ECO:0000256" key="3">
    <source>
        <dbReference type="ARBA" id="ARBA00022692"/>
    </source>
</evidence>
<dbReference type="InterPro" id="IPR004648">
    <property type="entry name" value="Oligpept_transpt"/>
</dbReference>
<dbReference type="GO" id="GO:0016020">
    <property type="term" value="C:membrane"/>
    <property type="evidence" value="ECO:0007669"/>
    <property type="project" value="UniProtKB-SubCell"/>
</dbReference>
<feature type="non-terminal residue" evidence="10">
    <location>
        <position position="112"/>
    </location>
</feature>
<keyword evidence="5" id="KW-0653">Protein transport</keyword>
<keyword evidence="3 8" id="KW-0812">Transmembrane</keyword>
<dbReference type="Proteomes" id="UP000677228">
    <property type="component" value="Unassembled WGS sequence"/>
</dbReference>
<evidence type="ECO:0000256" key="2">
    <source>
        <dbReference type="ARBA" id="ARBA00022448"/>
    </source>
</evidence>
<organism evidence="10 11">
    <name type="scientific">Didymodactylos carnosus</name>
    <dbReference type="NCBI Taxonomy" id="1234261"/>
    <lineage>
        <taxon>Eukaryota</taxon>
        <taxon>Metazoa</taxon>
        <taxon>Spiralia</taxon>
        <taxon>Gnathifera</taxon>
        <taxon>Rotifera</taxon>
        <taxon>Eurotatoria</taxon>
        <taxon>Bdelloidea</taxon>
        <taxon>Philodinida</taxon>
        <taxon>Philodinidae</taxon>
        <taxon>Didymodactylos</taxon>
    </lineage>
</organism>
<evidence type="ECO:0000256" key="4">
    <source>
        <dbReference type="ARBA" id="ARBA00022856"/>
    </source>
</evidence>
<gene>
    <name evidence="9" type="ORF">OVA965_LOCUS43589</name>
    <name evidence="10" type="ORF">TMI583_LOCUS45912</name>
</gene>
<reference evidence="10" key="1">
    <citation type="submission" date="2021-02" db="EMBL/GenBank/DDBJ databases">
        <authorList>
            <person name="Nowell W R."/>
        </authorList>
    </citation>
    <scope>NUCLEOTIDE SEQUENCE</scope>
</reference>
<dbReference type="GO" id="GO:0015031">
    <property type="term" value="P:protein transport"/>
    <property type="evidence" value="ECO:0007669"/>
    <property type="project" value="UniProtKB-KW"/>
</dbReference>
<protein>
    <submittedName>
        <fullName evidence="10">Uncharacterized protein</fullName>
    </submittedName>
</protein>
<keyword evidence="6 8" id="KW-1133">Transmembrane helix</keyword>
<evidence type="ECO:0000313" key="10">
    <source>
        <dbReference type="EMBL" id="CAF4453091.1"/>
    </source>
</evidence>
<evidence type="ECO:0000256" key="1">
    <source>
        <dbReference type="ARBA" id="ARBA00004141"/>
    </source>
</evidence>
<evidence type="ECO:0000313" key="9">
    <source>
        <dbReference type="EMBL" id="CAF1628459.1"/>
    </source>
</evidence>
<dbReference type="GO" id="GO:0035673">
    <property type="term" value="F:oligopeptide transmembrane transporter activity"/>
    <property type="evidence" value="ECO:0007669"/>
    <property type="project" value="InterPro"/>
</dbReference>
<dbReference type="PANTHER" id="PTHR22601">
    <property type="entry name" value="ISP4 LIKE PROTEIN"/>
    <property type="match status" value="1"/>
</dbReference>